<sequence length="137" mass="15230">MLLINPTSSFPPPSSAAAHLLPLHFPSGGSISRCRRRSFPGRPTELPHQQQHWIARRLCMNGLDNAEVAKELDALATITKAARRLFANAYPALELVMFCILVLKRKANIREIAGYVQKITACKDIDVMEDLDNGRPP</sequence>
<evidence type="ECO:0000313" key="2">
    <source>
        <dbReference type="Proteomes" id="UP001630127"/>
    </source>
</evidence>
<evidence type="ECO:0000313" key="1">
    <source>
        <dbReference type="EMBL" id="KAL3538880.1"/>
    </source>
</evidence>
<keyword evidence="2" id="KW-1185">Reference proteome</keyword>
<proteinExistence type="predicted"/>
<reference evidence="1 2" key="1">
    <citation type="submission" date="2024-11" db="EMBL/GenBank/DDBJ databases">
        <title>A near-complete genome assembly of Cinchona calisaya.</title>
        <authorList>
            <person name="Lian D.C."/>
            <person name="Zhao X.W."/>
            <person name="Wei L."/>
        </authorList>
    </citation>
    <scope>NUCLEOTIDE SEQUENCE [LARGE SCALE GENOMIC DNA]</scope>
    <source>
        <tissue evidence="1">Nenye</tissue>
    </source>
</reference>
<dbReference type="AlphaFoldDB" id="A0ABD3B6B4"/>
<comment type="caution">
    <text evidence="1">The sequence shown here is derived from an EMBL/GenBank/DDBJ whole genome shotgun (WGS) entry which is preliminary data.</text>
</comment>
<accession>A0ABD3B6B4</accession>
<organism evidence="1 2">
    <name type="scientific">Cinchona calisaya</name>
    <dbReference type="NCBI Taxonomy" id="153742"/>
    <lineage>
        <taxon>Eukaryota</taxon>
        <taxon>Viridiplantae</taxon>
        <taxon>Streptophyta</taxon>
        <taxon>Embryophyta</taxon>
        <taxon>Tracheophyta</taxon>
        <taxon>Spermatophyta</taxon>
        <taxon>Magnoliopsida</taxon>
        <taxon>eudicotyledons</taxon>
        <taxon>Gunneridae</taxon>
        <taxon>Pentapetalae</taxon>
        <taxon>asterids</taxon>
        <taxon>lamiids</taxon>
        <taxon>Gentianales</taxon>
        <taxon>Rubiaceae</taxon>
        <taxon>Cinchonoideae</taxon>
        <taxon>Cinchoneae</taxon>
        <taxon>Cinchona</taxon>
    </lineage>
</organism>
<name>A0ABD3B6B4_9GENT</name>
<gene>
    <name evidence="1" type="ORF">ACH5RR_002246</name>
</gene>
<dbReference type="Proteomes" id="UP001630127">
    <property type="component" value="Unassembled WGS sequence"/>
</dbReference>
<dbReference type="EMBL" id="JBJUIK010000001">
    <property type="protein sequence ID" value="KAL3538880.1"/>
    <property type="molecule type" value="Genomic_DNA"/>
</dbReference>
<protein>
    <submittedName>
        <fullName evidence="1">Uncharacterized protein</fullName>
    </submittedName>
</protein>